<dbReference type="AlphaFoldDB" id="A0A645HT67"/>
<keyword evidence="1" id="KW-0378">Hydrolase</keyword>
<dbReference type="Gene3D" id="3.20.20.140">
    <property type="entry name" value="Metal-dependent hydrolases"/>
    <property type="match status" value="1"/>
</dbReference>
<comment type="caution">
    <text evidence="2">The sequence shown here is derived from an EMBL/GenBank/DDBJ whole genome shotgun (WGS) entry which is preliminary data.</text>
</comment>
<dbReference type="InterPro" id="IPR016195">
    <property type="entry name" value="Pol/histidinol_Pase-like"/>
</dbReference>
<sequence length="116" mass="12599">MVGHIGYVNQHSPHNAPLSYADYPDLIDSILQTAVGAGKGIEVNTTGYYKYGEPMPAPDTIRRFLELGGEIITVGSDAHFKNVVGAKYGEAVGLLKTLGAKYVCTFEKMKPVFHKI</sequence>
<dbReference type="GO" id="GO:0000105">
    <property type="term" value="P:L-histidine biosynthetic process"/>
    <property type="evidence" value="ECO:0007669"/>
    <property type="project" value="InterPro"/>
</dbReference>
<name>A0A645HT67_9ZZZZ</name>
<evidence type="ECO:0000256" key="1">
    <source>
        <dbReference type="ARBA" id="ARBA00022801"/>
    </source>
</evidence>
<dbReference type="PANTHER" id="PTHR21039">
    <property type="entry name" value="HISTIDINOL PHOSPHATASE-RELATED"/>
    <property type="match status" value="1"/>
</dbReference>
<dbReference type="PANTHER" id="PTHR21039:SF0">
    <property type="entry name" value="HISTIDINOL-PHOSPHATASE"/>
    <property type="match status" value="1"/>
</dbReference>
<dbReference type="EMBL" id="VSSQ01098859">
    <property type="protein sequence ID" value="MPN41662.1"/>
    <property type="molecule type" value="Genomic_DNA"/>
</dbReference>
<dbReference type="GO" id="GO:0005737">
    <property type="term" value="C:cytoplasm"/>
    <property type="evidence" value="ECO:0007669"/>
    <property type="project" value="TreeGrafter"/>
</dbReference>
<dbReference type="InterPro" id="IPR010140">
    <property type="entry name" value="Histidinol_P_phosphatase_HisJ"/>
</dbReference>
<reference evidence="2" key="1">
    <citation type="submission" date="2019-08" db="EMBL/GenBank/DDBJ databases">
        <authorList>
            <person name="Kucharzyk K."/>
            <person name="Murdoch R.W."/>
            <person name="Higgins S."/>
            <person name="Loffler F."/>
        </authorList>
    </citation>
    <scope>NUCLEOTIDE SEQUENCE</scope>
</reference>
<protein>
    <recommendedName>
        <fullName evidence="3">Histidinol-phosphatase</fullName>
    </recommendedName>
</protein>
<accession>A0A645HT67</accession>
<organism evidence="2">
    <name type="scientific">bioreactor metagenome</name>
    <dbReference type="NCBI Taxonomy" id="1076179"/>
    <lineage>
        <taxon>unclassified sequences</taxon>
        <taxon>metagenomes</taxon>
        <taxon>ecological metagenomes</taxon>
    </lineage>
</organism>
<evidence type="ECO:0000313" key="2">
    <source>
        <dbReference type="EMBL" id="MPN41662.1"/>
    </source>
</evidence>
<proteinExistence type="predicted"/>
<evidence type="ECO:0008006" key="3">
    <source>
        <dbReference type="Google" id="ProtNLM"/>
    </source>
</evidence>
<dbReference type="GO" id="GO:0004401">
    <property type="term" value="F:histidinol-phosphatase activity"/>
    <property type="evidence" value="ECO:0007669"/>
    <property type="project" value="InterPro"/>
</dbReference>
<gene>
    <name evidence="2" type="ORF">SDC9_189216</name>
</gene>
<dbReference type="SUPFAM" id="SSF89550">
    <property type="entry name" value="PHP domain-like"/>
    <property type="match status" value="1"/>
</dbReference>